<organism evidence="1 2">
    <name type="scientific">Succiniclasticum ruminis</name>
    <dbReference type="NCBI Taxonomy" id="40841"/>
    <lineage>
        <taxon>Bacteria</taxon>
        <taxon>Bacillati</taxon>
        <taxon>Bacillota</taxon>
        <taxon>Negativicutes</taxon>
        <taxon>Acidaminococcales</taxon>
        <taxon>Acidaminococcaceae</taxon>
        <taxon>Succiniclasticum</taxon>
    </lineage>
</organism>
<sequence length="62" mass="7174">MGLLTVKEAGEKWGISSRMVTVYCDNNRIPGAFKKGNLWLIPENVEKPQDKRRKRKESYHAV</sequence>
<reference evidence="2" key="1">
    <citation type="submission" date="2016-10" db="EMBL/GenBank/DDBJ databases">
        <authorList>
            <person name="Varghese N."/>
            <person name="Submissions S."/>
        </authorList>
    </citation>
    <scope>NUCLEOTIDE SEQUENCE [LARGE SCALE GENOMIC DNA]</scope>
    <source>
        <strain evidence="2">DSM 11005</strain>
    </source>
</reference>
<gene>
    <name evidence="1" type="ORF">SAMN04487864_11313</name>
</gene>
<dbReference type="OrthoDB" id="9813719at2"/>
<dbReference type="Proteomes" id="UP000198943">
    <property type="component" value="Unassembled WGS sequence"/>
</dbReference>
<protein>
    <submittedName>
        <fullName evidence="1">Helix-turn-helix domain-containing protein</fullName>
    </submittedName>
</protein>
<evidence type="ECO:0000313" key="1">
    <source>
        <dbReference type="EMBL" id="SDC65085.1"/>
    </source>
</evidence>
<accession>A0A1G6ND17</accession>
<proteinExistence type="predicted"/>
<dbReference type="AlphaFoldDB" id="A0A1G6ND17"/>
<keyword evidence="2" id="KW-1185">Reference proteome</keyword>
<evidence type="ECO:0000313" key="2">
    <source>
        <dbReference type="Proteomes" id="UP000198943"/>
    </source>
</evidence>
<name>A0A1G6ND17_9FIRM</name>
<dbReference type="RefSeq" id="WP_093730872.1">
    <property type="nucleotide sequence ID" value="NZ_FMYW01000013.1"/>
</dbReference>
<dbReference type="EMBL" id="FMYW01000013">
    <property type="protein sequence ID" value="SDC65085.1"/>
    <property type="molecule type" value="Genomic_DNA"/>
</dbReference>